<gene>
    <name evidence="1" type="ordered locus">PACID_15540</name>
</gene>
<name>K7S479_ACIA4</name>
<evidence type="ECO:0000313" key="1">
    <source>
        <dbReference type="EMBL" id="AFV89367.1"/>
    </source>
</evidence>
<dbReference type="KEGG" id="pbo:PACID_15540"/>
<dbReference type="EMBL" id="CP003493">
    <property type="protein sequence ID" value="AFV89367.1"/>
    <property type="molecule type" value="Genomic_DNA"/>
</dbReference>
<reference evidence="1 2" key="1">
    <citation type="journal article" date="2012" name="BMC Genomics">
        <title>The genome sequence of Propionibacterium acidipropionici provides insights into its biotechnological and industrial potential.</title>
        <authorList>
            <person name="Parizzi L.P."/>
            <person name="Grassi M.C."/>
            <person name="Llerena L.A."/>
            <person name="Carazzolle M.F."/>
            <person name="Queiroz V.L."/>
            <person name="Lunardi I."/>
            <person name="Zeidler A.F."/>
            <person name="Teixeira P.J."/>
            <person name="Mieczkowski P."/>
            <person name="Rincones J."/>
            <person name="Pereira G.A."/>
        </authorList>
    </citation>
    <scope>NUCLEOTIDE SEQUENCE [LARGE SCALE GENOMIC DNA]</scope>
    <source>
        <strain evidence="2">ATCC 4875 / DSM 20272 / JCM 6432 / NBRC 12425 / NCIMB 8070</strain>
    </source>
</reference>
<dbReference type="HOGENOM" id="CLU_1702694_0_0_11"/>
<dbReference type="STRING" id="1171373.PACID_15540"/>
<accession>K7S479</accession>
<organism evidence="1 2">
    <name type="scientific">Acidipropionibacterium acidipropionici (strain ATCC 4875 / DSM 20272 / JCM 6432 / NBRC 12425 / NCIMB 8070 / 4)</name>
    <name type="common">Propionibacterium acidipropionici</name>
    <dbReference type="NCBI Taxonomy" id="1171373"/>
    <lineage>
        <taxon>Bacteria</taxon>
        <taxon>Bacillati</taxon>
        <taxon>Actinomycetota</taxon>
        <taxon>Actinomycetes</taxon>
        <taxon>Propionibacteriales</taxon>
        <taxon>Propionibacteriaceae</taxon>
        <taxon>Acidipropionibacterium</taxon>
    </lineage>
</organism>
<dbReference type="AlphaFoldDB" id="K7S479"/>
<proteinExistence type="predicted"/>
<protein>
    <submittedName>
        <fullName evidence="1">Uncharacterized protein</fullName>
    </submittedName>
</protein>
<dbReference type="Proteomes" id="UP000000214">
    <property type="component" value="Chromosome"/>
</dbReference>
<dbReference type="RefSeq" id="WP_015070273.1">
    <property type="nucleotide sequence ID" value="NC_019395.1"/>
</dbReference>
<evidence type="ECO:0000313" key="2">
    <source>
        <dbReference type="Proteomes" id="UP000000214"/>
    </source>
</evidence>
<sequence length="154" mass="17178">MDREHAVAVLRKVIAYCPAQKLNDDSRNAWAEALAGTDFADALDAVAIIGSRPLEPGDQLWIQPGHVIAEVKRIRRARLSSFDRATVTGAPTDPAEFLDWTRRVNEQVASGHADQLPQIEPGDDEHQVSADFIHELRARAKREQAHRTDNPEEN</sequence>
<dbReference type="PATRIC" id="fig|1171373.8.peg.1539"/>